<dbReference type="PROSITE" id="PS50042">
    <property type="entry name" value="CNMP_BINDING_3"/>
    <property type="match status" value="1"/>
</dbReference>
<dbReference type="InterPro" id="IPR018488">
    <property type="entry name" value="cNMP-bd_CS"/>
</dbReference>
<dbReference type="Proteomes" id="UP000215902">
    <property type="component" value="Unassembled WGS sequence"/>
</dbReference>
<name>A0A267H3W5_9PLAT</name>
<dbReference type="InterPro" id="IPR000595">
    <property type="entry name" value="cNMP-bd_dom"/>
</dbReference>
<dbReference type="PANTHER" id="PTHR23011">
    <property type="entry name" value="CYCLIC NUCLEOTIDE-BINDING DOMAIN CONTAINING PROTEIN"/>
    <property type="match status" value="1"/>
</dbReference>
<dbReference type="PRINTS" id="PR00103">
    <property type="entry name" value="CAMPKINASE"/>
</dbReference>
<accession>A0A267H3W5</accession>
<feature type="compositionally biased region" description="Low complexity" evidence="1">
    <location>
        <begin position="89"/>
        <end position="102"/>
    </location>
</feature>
<sequence length="607" mass="68997">ETPDGPELRAGLEKSIVAFLHSNRFRERSMDTASNDEDFSDSEEQQKEEGIEDEVDDELQPLQLRRDQTAADAGHSAMGQQEQQEQRLVRSSSTTGLSLSRKSSQRRLSIKEQRRAVALARFKKMSRIVIVMINWIHAVLKRTDYKEDENIRVADTLKGFETDDSGLSFDLSYFRAKKEIDLTGEMKYILQMEPQDRSDEQVQTLMYGLQNLPTFNEYPLSIQEKLSRVAFYYSVPAGRLIIRQGHTGINFYIIISGKALVNVMKEDRESGETRSSIVARLGQGQPFGEIALLHQVTRTASIVSQTPMQLLAIGRDDFHDIFMRAQPGRRPAHIEFLLSCEFMRHFPEEQLLKQPNACLLTFYRRNAIVVPDSKASEYIVVVKSGSCKVLKRLEVNDTDEPTVVKERSDFQIKLNIGRNEPKVNTGLRKTAASGSEKQQAQTPNQQLFDVSVSKKRLALNSALGNNSRVVEVTRQQTAPDFDAIAKKQQEPVEQVKKSVAVQISTLKPGDVFGLSNVVFKGEKNLEIEESASVSLISNGSECLLFQKTFFVQHANELLKKHVKELARPYPEEGVFENNYYRQMAWDRYRRGLFSSTLSEITIRKNDS</sequence>
<proteinExistence type="predicted"/>
<dbReference type="OrthoDB" id="166212at2759"/>
<feature type="compositionally biased region" description="Acidic residues" evidence="1">
    <location>
        <begin position="34"/>
        <end position="43"/>
    </location>
</feature>
<dbReference type="Gene3D" id="2.60.120.10">
    <property type="entry name" value="Jelly Rolls"/>
    <property type="match status" value="2"/>
</dbReference>
<dbReference type="PANTHER" id="PTHR23011:SF28">
    <property type="entry name" value="CYCLIC NUCLEOTIDE-BINDING DOMAIN CONTAINING PROTEIN"/>
    <property type="match status" value="1"/>
</dbReference>
<organism evidence="3 4">
    <name type="scientific">Macrostomum lignano</name>
    <dbReference type="NCBI Taxonomy" id="282301"/>
    <lineage>
        <taxon>Eukaryota</taxon>
        <taxon>Metazoa</taxon>
        <taxon>Spiralia</taxon>
        <taxon>Lophotrochozoa</taxon>
        <taxon>Platyhelminthes</taxon>
        <taxon>Rhabditophora</taxon>
        <taxon>Macrostomorpha</taxon>
        <taxon>Macrostomida</taxon>
        <taxon>Macrostomidae</taxon>
        <taxon>Macrostomum</taxon>
    </lineage>
</organism>
<feature type="domain" description="Cyclic nucleotide-binding" evidence="2">
    <location>
        <begin position="214"/>
        <end position="339"/>
    </location>
</feature>
<gene>
    <name evidence="3" type="ORF">BOX15_Mlig021012g2</name>
</gene>
<dbReference type="SUPFAM" id="SSF51206">
    <property type="entry name" value="cAMP-binding domain-like"/>
    <property type="match status" value="2"/>
</dbReference>
<evidence type="ECO:0000256" key="1">
    <source>
        <dbReference type="SAM" id="MobiDB-lite"/>
    </source>
</evidence>
<dbReference type="InterPro" id="IPR018490">
    <property type="entry name" value="cNMP-bd_dom_sf"/>
</dbReference>
<dbReference type="Pfam" id="PF00027">
    <property type="entry name" value="cNMP_binding"/>
    <property type="match status" value="1"/>
</dbReference>
<dbReference type="AlphaFoldDB" id="A0A267H3W5"/>
<feature type="compositionally biased region" description="Acidic residues" evidence="1">
    <location>
        <begin position="50"/>
        <end position="59"/>
    </location>
</feature>
<dbReference type="CDD" id="cd00038">
    <property type="entry name" value="CAP_ED"/>
    <property type="match status" value="1"/>
</dbReference>
<keyword evidence="4" id="KW-1185">Reference proteome</keyword>
<dbReference type="STRING" id="282301.A0A267H3W5"/>
<dbReference type="PROSITE" id="PS00889">
    <property type="entry name" value="CNMP_BINDING_2"/>
    <property type="match status" value="1"/>
</dbReference>
<evidence type="ECO:0000259" key="2">
    <source>
        <dbReference type="PROSITE" id="PS50042"/>
    </source>
</evidence>
<comment type="caution">
    <text evidence="3">The sequence shown here is derived from an EMBL/GenBank/DDBJ whole genome shotgun (WGS) entry which is preliminary data.</text>
</comment>
<protein>
    <recommendedName>
        <fullName evidence="2">Cyclic nucleotide-binding domain-containing protein</fullName>
    </recommendedName>
</protein>
<dbReference type="EMBL" id="NIVC01000059">
    <property type="protein sequence ID" value="PAA92219.1"/>
    <property type="molecule type" value="Genomic_DNA"/>
</dbReference>
<feature type="non-terminal residue" evidence="3">
    <location>
        <position position="1"/>
    </location>
</feature>
<evidence type="ECO:0000313" key="4">
    <source>
        <dbReference type="Proteomes" id="UP000215902"/>
    </source>
</evidence>
<dbReference type="InterPro" id="IPR014710">
    <property type="entry name" value="RmlC-like_jellyroll"/>
</dbReference>
<reference evidence="3 4" key="1">
    <citation type="submission" date="2017-06" db="EMBL/GenBank/DDBJ databases">
        <title>A platform for efficient transgenesis in Macrostomum lignano, a flatworm model organism for stem cell research.</title>
        <authorList>
            <person name="Berezikov E."/>
        </authorList>
    </citation>
    <scope>NUCLEOTIDE SEQUENCE [LARGE SCALE GENOMIC DNA]</scope>
    <source>
        <strain evidence="3">DV1</strain>
        <tissue evidence="3">Whole organism</tissue>
    </source>
</reference>
<evidence type="ECO:0000313" key="3">
    <source>
        <dbReference type="EMBL" id="PAA92219.1"/>
    </source>
</evidence>
<dbReference type="SMART" id="SM00100">
    <property type="entry name" value="cNMP"/>
    <property type="match status" value="1"/>
</dbReference>
<feature type="region of interest" description="Disordered" evidence="1">
    <location>
        <begin position="21"/>
        <end position="106"/>
    </location>
</feature>